<dbReference type="SUPFAM" id="SSF103473">
    <property type="entry name" value="MFS general substrate transporter"/>
    <property type="match status" value="1"/>
</dbReference>
<feature type="transmembrane region" description="Helical" evidence="6">
    <location>
        <begin position="413"/>
        <end position="431"/>
    </location>
</feature>
<dbReference type="InterPro" id="IPR020846">
    <property type="entry name" value="MFS_dom"/>
</dbReference>
<dbReference type="GO" id="GO:0016020">
    <property type="term" value="C:membrane"/>
    <property type="evidence" value="ECO:0007669"/>
    <property type="project" value="UniProtKB-SubCell"/>
</dbReference>
<dbReference type="PANTHER" id="PTHR43791">
    <property type="entry name" value="PERMEASE-RELATED"/>
    <property type="match status" value="1"/>
</dbReference>
<gene>
    <name evidence="8" type="ORF">RD110_03405</name>
</gene>
<evidence type="ECO:0000256" key="5">
    <source>
        <dbReference type="ARBA" id="ARBA00023136"/>
    </source>
</evidence>
<evidence type="ECO:0000313" key="8">
    <source>
        <dbReference type="EMBL" id="APW36368.1"/>
    </source>
</evidence>
<organism evidence="8 9">
    <name type="scientific">Rhodoferax koreensis</name>
    <dbReference type="NCBI Taxonomy" id="1842727"/>
    <lineage>
        <taxon>Bacteria</taxon>
        <taxon>Pseudomonadati</taxon>
        <taxon>Pseudomonadota</taxon>
        <taxon>Betaproteobacteria</taxon>
        <taxon>Burkholderiales</taxon>
        <taxon>Comamonadaceae</taxon>
        <taxon>Rhodoferax</taxon>
    </lineage>
</organism>
<dbReference type="InterPro" id="IPR011701">
    <property type="entry name" value="MFS"/>
</dbReference>
<dbReference type="FunFam" id="1.20.1250.20:FF:000018">
    <property type="entry name" value="MFS transporter permease"/>
    <property type="match status" value="1"/>
</dbReference>
<keyword evidence="4 6" id="KW-1133">Transmembrane helix</keyword>
<dbReference type="GO" id="GO:0022857">
    <property type="term" value="F:transmembrane transporter activity"/>
    <property type="evidence" value="ECO:0007669"/>
    <property type="project" value="InterPro"/>
</dbReference>
<evidence type="ECO:0000256" key="2">
    <source>
        <dbReference type="ARBA" id="ARBA00022448"/>
    </source>
</evidence>
<keyword evidence="3 6" id="KW-0812">Transmembrane</keyword>
<feature type="transmembrane region" description="Helical" evidence="6">
    <location>
        <begin position="256"/>
        <end position="277"/>
    </location>
</feature>
<dbReference type="Pfam" id="PF07690">
    <property type="entry name" value="MFS_1"/>
    <property type="match status" value="1"/>
</dbReference>
<feature type="domain" description="Major facilitator superfamily (MFS) profile" evidence="7">
    <location>
        <begin position="27"/>
        <end position="437"/>
    </location>
</feature>
<feature type="transmembrane region" description="Helical" evidence="6">
    <location>
        <begin position="61"/>
        <end position="81"/>
    </location>
</feature>
<feature type="transmembrane region" description="Helical" evidence="6">
    <location>
        <begin position="151"/>
        <end position="174"/>
    </location>
</feature>
<keyword evidence="2" id="KW-0813">Transport</keyword>
<dbReference type="Gene3D" id="1.20.1250.20">
    <property type="entry name" value="MFS general substrate transporter like domains"/>
    <property type="match status" value="2"/>
</dbReference>
<dbReference type="PROSITE" id="PS50850">
    <property type="entry name" value="MFS"/>
    <property type="match status" value="1"/>
</dbReference>
<feature type="transmembrane region" description="Helical" evidence="6">
    <location>
        <begin position="117"/>
        <end position="139"/>
    </location>
</feature>
<feature type="transmembrane region" description="Helical" evidence="6">
    <location>
        <begin position="379"/>
        <end position="401"/>
    </location>
</feature>
<name>A0A1P8JRL8_9BURK</name>
<dbReference type="Proteomes" id="UP000186609">
    <property type="component" value="Chromosome"/>
</dbReference>
<protein>
    <submittedName>
        <fullName evidence="8">MFS transporter</fullName>
    </submittedName>
</protein>
<dbReference type="CDD" id="cd17319">
    <property type="entry name" value="MFS_ExuT_GudP_like"/>
    <property type="match status" value="1"/>
</dbReference>
<feature type="transmembrane region" description="Helical" evidence="6">
    <location>
        <begin position="186"/>
        <end position="208"/>
    </location>
</feature>
<proteinExistence type="predicted"/>
<reference evidence="8 9" key="1">
    <citation type="submission" date="2017-01" db="EMBL/GenBank/DDBJ databases">
        <authorList>
            <person name="Mah S.A."/>
            <person name="Swanson W.J."/>
            <person name="Moy G.W."/>
            <person name="Vacquier V.D."/>
        </authorList>
    </citation>
    <scope>NUCLEOTIDE SEQUENCE [LARGE SCALE GENOMIC DNA]</scope>
    <source>
        <strain evidence="8 9">DCY110</strain>
    </source>
</reference>
<dbReference type="RefSeq" id="WP_076196710.1">
    <property type="nucleotide sequence ID" value="NZ_CP019236.1"/>
</dbReference>
<dbReference type="OrthoDB" id="5441967at2"/>
<comment type="subcellular location">
    <subcellularLocation>
        <location evidence="1">Membrane</location>
        <topology evidence="1">Multi-pass membrane protein</topology>
    </subcellularLocation>
</comment>
<dbReference type="EMBL" id="CP019236">
    <property type="protein sequence ID" value="APW36368.1"/>
    <property type="molecule type" value="Genomic_DNA"/>
</dbReference>
<keyword evidence="9" id="KW-1185">Reference proteome</keyword>
<keyword evidence="5 6" id="KW-0472">Membrane</keyword>
<evidence type="ECO:0000259" key="7">
    <source>
        <dbReference type="PROSITE" id="PS50850"/>
    </source>
</evidence>
<dbReference type="STRING" id="1842727.RD110_03405"/>
<feature type="transmembrane region" description="Helical" evidence="6">
    <location>
        <begin position="289"/>
        <end position="310"/>
    </location>
</feature>
<accession>A0A1P8JRL8</accession>
<feature type="transmembrane region" description="Helical" evidence="6">
    <location>
        <begin position="347"/>
        <end position="367"/>
    </location>
</feature>
<evidence type="ECO:0000256" key="4">
    <source>
        <dbReference type="ARBA" id="ARBA00022989"/>
    </source>
</evidence>
<evidence type="ECO:0000313" key="9">
    <source>
        <dbReference type="Proteomes" id="UP000186609"/>
    </source>
</evidence>
<evidence type="ECO:0000256" key="1">
    <source>
        <dbReference type="ARBA" id="ARBA00004141"/>
    </source>
</evidence>
<dbReference type="InterPro" id="IPR036259">
    <property type="entry name" value="MFS_trans_sf"/>
</dbReference>
<sequence>MTTSTPSPGSIAADKLAAPMRKIMWRIVPVLFACYILNFLDRINVGFAQLQMKQDLAFSDAIYGLGAGLFFIGYFFFEVPSNMLLEKIGARKTILRIMMLWGLASAATMFVKTPTHFYVVRFLLGLFEAGFFPGIILYLTFWAPAAYRARVIALFMSALVVTGMIAGPVCGLILQNLDGFWGLRGWQWMFVIEGLPSCILGLMVYLHLDDKPEDAKWLTPAEKRVVLKALEAERPDVRSEQGTRPSLRSAFTQPMVYLFSFVYFSILAGGYIIAFWLPTTIRELGVSNFVQIGLYSAIPYVAAGVAMIALSRSSDFFSERRWHVATPAALGGLALMALPQASHSLGMSLALLAVATAGLYSSLSPFWTFATISLSRAEAAAGIAMIASLGNLAGFVSPFIIGKLRAETGSMTYGIYFLAAVVLTGAMALLVGTRATHRRQMAGQAA</sequence>
<dbReference type="AlphaFoldDB" id="A0A1P8JRL8"/>
<evidence type="ECO:0000256" key="6">
    <source>
        <dbReference type="SAM" id="Phobius"/>
    </source>
</evidence>
<feature type="transmembrane region" description="Helical" evidence="6">
    <location>
        <begin position="23"/>
        <end position="41"/>
    </location>
</feature>
<dbReference type="PANTHER" id="PTHR43791:SF36">
    <property type="entry name" value="TRANSPORTER, PUTATIVE (AFU_ORTHOLOGUE AFUA_6G08340)-RELATED"/>
    <property type="match status" value="1"/>
</dbReference>
<dbReference type="KEGG" id="rhy:RD110_03405"/>
<feature type="transmembrane region" description="Helical" evidence="6">
    <location>
        <begin position="93"/>
        <end position="111"/>
    </location>
</feature>
<evidence type="ECO:0000256" key="3">
    <source>
        <dbReference type="ARBA" id="ARBA00022692"/>
    </source>
</evidence>